<dbReference type="GO" id="GO:0006631">
    <property type="term" value="P:fatty acid metabolic process"/>
    <property type="evidence" value="ECO:0007669"/>
    <property type="project" value="TreeGrafter"/>
</dbReference>
<dbReference type="Gene3D" id="3.40.50.12780">
    <property type="entry name" value="N-terminal domain of ligase-like"/>
    <property type="match status" value="1"/>
</dbReference>
<name>A0A3E0WIA5_9GAMM</name>
<evidence type="ECO:0000313" key="4">
    <source>
        <dbReference type="EMBL" id="RFA32702.1"/>
    </source>
</evidence>
<dbReference type="GO" id="GO:0031956">
    <property type="term" value="F:medium-chain fatty acid-CoA ligase activity"/>
    <property type="evidence" value="ECO:0007669"/>
    <property type="project" value="TreeGrafter"/>
</dbReference>
<dbReference type="AlphaFoldDB" id="A0A3E0WIA5"/>
<dbReference type="EMBL" id="NFZW01000026">
    <property type="protein sequence ID" value="RFA32702.1"/>
    <property type="molecule type" value="Genomic_DNA"/>
</dbReference>
<sequence>MNIAEILERRAHAQPNQAAIIDNHRGRSRTTGFGELNEAAARLATRLHRHGLKQGDTVLVLQPMSAELYTVLSALFRLGLVAMFLDPSTGREHMERCCRRHPPRALIASPKAHLLRLLSPALRRIPLAFSTGAWVPGAKRIASAEKLPQAPAVELPDSAPALLTFTSGSTGEPKAAVRSHGFLMAQHRTLEAGLALQSGEVDLSTLPIFVLANLASGVTSLIPNVDLRSPGRINARRLLLDIQRHQPSRSGASPAFFQRLVEHCRATATTLPALKKIYTGGAPVFPDLLERLQQVAPAARVTAVYGSTEAEPIAHVAHEEISPAEITAMVGGRGLLAGTPVPEIELRILPERWGTPLEPFTREAFEAQCLPAGEPGEIVVSGEHVLPGYLQGLGDAETKFEVDGRRWHRTGDSGYLDERGRLWLLGRSSARIQDAKGILYPFAVECAARQLPAVTACALLELNGERLLAVEMKSTLDLAELRYRLTWARLDRVVLLDRIPMDRRHNAKVDYPMLRQRLINVASQGRQAKPA</sequence>
<dbReference type="PANTHER" id="PTHR43201">
    <property type="entry name" value="ACYL-COA SYNTHETASE"/>
    <property type="match status" value="1"/>
</dbReference>
<gene>
    <name evidence="4" type="ORF">CAL65_19050</name>
</gene>
<accession>A0A3E0WIA5</accession>
<dbReference type="Proteomes" id="UP000256763">
    <property type="component" value="Unassembled WGS sequence"/>
</dbReference>
<dbReference type="SUPFAM" id="SSF56801">
    <property type="entry name" value="Acetyl-CoA synthetase-like"/>
    <property type="match status" value="1"/>
</dbReference>
<dbReference type="InterPro" id="IPR000873">
    <property type="entry name" value="AMP-dep_synth/lig_dom"/>
</dbReference>
<dbReference type="Pfam" id="PF00501">
    <property type="entry name" value="AMP-binding"/>
    <property type="match status" value="1"/>
</dbReference>
<evidence type="ECO:0000256" key="1">
    <source>
        <dbReference type="ARBA" id="ARBA00006432"/>
    </source>
</evidence>
<keyword evidence="5" id="KW-1185">Reference proteome</keyword>
<comment type="similarity">
    <text evidence="1">Belongs to the ATP-dependent AMP-binding enzyme family.</text>
</comment>
<dbReference type="InterPro" id="IPR020845">
    <property type="entry name" value="AMP-binding_CS"/>
</dbReference>
<dbReference type="RefSeq" id="WP_116303729.1">
    <property type="nucleotide sequence ID" value="NZ_NFZV01000027.1"/>
</dbReference>
<keyword evidence="2" id="KW-0436">Ligase</keyword>
<feature type="domain" description="AMP-dependent synthetase/ligase" evidence="3">
    <location>
        <begin position="7"/>
        <end position="390"/>
    </location>
</feature>
<comment type="caution">
    <text evidence="4">The sequence shown here is derived from an EMBL/GenBank/DDBJ whole genome shotgun (WGS) entry which is preliminary data.</text>
</comment>
<evidence type="ECO:0000259" key="3">
    <source>
        <dbReference type="Pfam" id="PF00501"/>
    </source>
</evidence>
<proteinExistence type="inferred from homology"/>
<organism evidence="4 5">
    <name type="scientific">Alkalilimnicola ehrlichii</name>
    <dbReference type="NCBI Taxonomy" id="351052"/>
    <lineage>
        <taxon>Bacteria</taxon>
        <taxon>Pseudomonadati</taxon>
        <taxon>Pseudomonadota</taxon>
        <taxon>Gammaproteobacteria</taxon>
        <taxon>Chromatiales</taxon>
        <taxon>Ectothiorhodospiraceae</taxon>
        <taxon>Alkalilimnicola</taxon>
    </lineage>
</organism>
<dbReference type="InterPro" id="IPR042099">
    <property type="entry name" value="ANL_N_sf"/>
</dbReference>
<reference evidence="5" key="1">
    <citation type="submission" date="2017-05" db="EMBL/GenBank/DDBJ databases">
        <authorList>
            <person name="Sharma S."/>
            <person name="Sidhu C."/>
            <person name="Pinnaka A.K."/>
        </authorList>
    </citation>
    <scope>NUCLEOTIDE SEQUENCE [LARGE SCALE GENOMIC DNA]</scope>
    <source>
        <strain evidence="5">AK93</strain>
    </source>
</reference>
<dbReference type="PANTHER" id="PTHR43201:SF5">
    <property type="entry name" value="MEDIUM-CHAIN ACYL-COA LIGASE ACSF2, MITOCHONDRIAL"/>
    <property type="match status" value="1"/>
</dbReference>
<evidence type="ECO:0000256" key="2">
    <source>
        <dbReference type="ARBA" id="ARBA00022598"/>
    </source>
</evidence>
<protein>
    <submittedName>
        <fullName evidence="4">AMP-dependent synthetase</fullName>
    </submittedName>
</protein>
<evidence type="ECO:0000313" key="5">
    <source>
        <dbReference type="Proteomes" id="UP000256763"/>
    </source>
</evidence>
<dbReference type="PROSITE" id="PS00455">
    <property type="entry name" value="AMP_BINDING"/>
    <property type="match status" value="1"/>
</dbReference>
<dbReference type="OrthoDB" id="9803968at2"/>